<evidence type="ECO:0000313" key="1">
    <source>
        <dbReference type="EMBL" id="WCE69378.1"/>
    </source>
</evidence>
<proteinExistence type="predicted"/>
<dbReference type="InterPro" id="IPR050563">
    <property type="entry name" value="4-hydroxybenzoyl-CoA_TE"/>
</dbReference>
<dbReference type="Proteomes" id="UP001210770">
    <property type="component" value="Chromosome"/>
</dbReference>
<dbReference type="PANTHER" id="PTHR31793:SF2">
    <property type="entry name" value="BLR1345 PROTEIN"/>
    <property type="match status" value="1"/>
</dbReference>
<dbReference type="SUPFAM" id="SSF54637">
    <property type="entry name" value="Thioesterase/thiol ester dehydrase-isomerase"/>
    <property type="match status" value="1"/>
</dbReference>
<dbReference type="RefSeq" id="WP_271687707.1">
    <property type="nucleotide sequence ID" value="NZ_CP116423.1"/>
</dbReference>
<reference evidence="1" key="1">
    <citation type="submission" date="2023-01" db="EMBL/GenBank/DDBJ databases">
        <title>Comparative genomic analysis of cold water coral derived Sulfitobacter faviae: insights into their metabolism and habitat adaptation.</title>
        <authorList>
            <person name="Guo Y."/>
            <person name="Lin S."/>
            <person name="Huang Z."/>
            <person name="Tang K."/>
            <person name="Wang X."/>
        </authorList>
    </citation>
    <scope>NUCLEOTIDE SEQUENCE</scope>
    <source>
        <strain evidence="1">SCSIO W_1865</strain>
    </source>
</reference>
<dbReference type="CDD" id="cd00586">
    <property type="entry name" value="4HBT"/>
    <property type="match status" value="1"/>
</dbReference>
<dbReference type="Gene3D" id="3.10.129.10">
    <property type="entry name" value="Hotdog Thioesterase"/>
    <property type="match status" value="1"/>
</dbReference>
<protein>
    <submittedName>
        <fullName evidence="1">Thioesterase family protein</fullName>
    </submittedName>
</protein>
<dbReference type="PANTHER" id="PTHR31793">
    <property type="entry name" value="4-HYDROXYBENZOYL-COA THIOESTERASE FAMILY MEMBER"/>
    <property type="match status" value="1"/>
</dbReference>
<evidence type="ECO:0000313" key="2">
    <source>
        <dbReference type="Proteomes" id="UP001210770"/>
    </source>
</evidence>
<dbReference type="InterPro" id="IPR029069">
    <property type="entry name" value="HotDog_dom_sf"/>
</dbReference>
<gene>
    <name evidence="1" type="ORF">PL336_11265</name>
</gene>
<accession>A0AAX3LM69</accession>
<dbReference type="GO" id="GO:0047617">
    <property type="term" value="F:fatty acyl-CoA hydrolase activity"/>
    <property type="evidence" value="ECO:0007669"/>
    <property type="project" value="TreeGrafter"/>
</dbReference>
<dbReference type="AlphaFoldDB" id="A0AAX3LM69"/>
<organism evidence="1 2">
    <name type="scientific">Sulfitobacter faviae</name>
    <dbReference type="NCBI Taxonomy" id="1775881"/>
    <lineage>
        <taxon>Bacteria</taxon>
        <taxon>Pseudomonadati</taxon>
        <taxon>Pseudomonadota</taxon>
        <taxon>Alphaproteobacteria</taxon>
        <taxon>Rhodobacterales</taxon>
        <taxon>Roseobacteraceae</taxon>
        <taxon>Sulfitobacter</taxon>
    </lineage>
</organism>
<dbReference type="Pfam" id="PF13279">
    <property type="entry name" value="4HBT_2"/>
    <property type="match status" value="1"/>
</dbReference>
<dbReference type="EMBL" id="CP116423">
    <property type="protein sequence ID" value="WCE69378.1"/>
    <property type="molecule type" value="Genomic_DNA"/>
</dbReference>
<sequence length="161" mass="18415">MSDTPAPFRSGEMTVLPEWIDFNGHLNMAYYNVLFDQGVDQAYSEIGLGPEYQRTGCTTYVAEFHVCYLRELHKGDRVYTTFQLLDHDEKRFHSFQELWHVDGWLAATAEGLTLHVDQSGPRVAPMPEHILTRLDAMRQNHAKLPKPAQAGRSIGIRRKSV</sequence>
<name>A0AAX3LM69_9RHOB</name>